<dbReference type="Proteomes" id="UP001162164">
    <property type="component" value="Unassembled WGS sequence"/>
</dbReference>
<keyword evidence="3" id="KW-1185">Reference proteome</keyword>
<feature type="repeat" description="RCC1" evidence="1">
    <location>
        <begin position="165"/>
        <end position="216"/>
    </location>
</feature>
<reference evidence="2" key="1">
    <citation type="journal article" date="2023" name="Insect Mol. Biol.">
        <title>Genome sequencing provides insights into the evolution of gene families encoding plant cell wall-degrading enzymes in longhorned beetles.</title>
        <authorList>
            <person name="Shin N.R."/>
            <person name="Okamura Y."/>
            <person name="Kirsch R."/>
            <person name="Pauchet Y."/>
        </authorList>
    </citation>
    <scope>NUCLEOTIDE SEQUENCE</scope>
    <source>
        <strain evidence="2">MMC_N1</strain>
    </source>
</reference>
<gene>
    <name evidence="2" type="ORF">NQ317_019511</name>
</gene>
<sequence length="280" mass="31780">MRVLSKGFNLYGQLDLLVPLIENFTHIFLTREVKDIFVSHSFSVLQLEEHFTIFYRNEFKNIDNCGHIVKISANDDNVVMVNHLGKLLKSRLAENFDIIHEIPNILHGDIPDEKIIDITCGSKLCVAYTNKGRLFNVPNKLSFENLDIVDVKCGKEHCIMLDKLGNVYSFGRGSRGQLGHGSLDDMTEPKPVEALGGIKIVKIAVGGWHSCAVSKDGDLYTWGWNSNDNSHLYGSGWNRYKQLLNEDKENFYEFVFLHDYSAEKIVHLKCGSWNSILICA</sequence>
<evidence type="ECO:0000313" key="3">
    <source>
        <dbReference type="Proteomes" id="UP001162164"/>
    </source>
</evidence>
<organism evidence="2 3">
    <name type="scientific">Molorchus minor</name>
    <dbReference type="NCBI Taxonomy" id="1323400"/>
    <lineage>
        <taxon>Eukaryota</taxon>
        <taxon>Metazoa</taxon>
        <taxon>Ecdysozoa</taxon>
        <taxon>Arthropoda</taxon>
        <taxon>Hexapoda</taxon>
        <taxon>Insecta</taxon>
        <taxon>Pterygota</taxon>
        <taxon>Neoptera</taxon>
        <taxon>Endopterygota</taxon>
        <taxon>Coleoptera</taxon>
        <taxon>Polyphaga</taxon>
        <taxon>Cucujiformia</taxon>
        <taxon>Chrysomeloidea</taxon>
        <taxon>Cerambycidae</taxon>
        <taxon>Lamiinae</taxon>
        <taxon>Monochamini</taxon>
        <taxon>Molorchus</taxon>
    </lineage>
</organism>
<dbReference type="SUPFAM" id="SSF50985">
    <property type="entry name" value="RCC1/BLIP-II"/>
    <property type="match status" value="1"/>
</dbReference>
<dbReference type="InterPro" id="IPR052830">
    <property type="entry name" value="RCC1_domain-containing"/>
</dbReference>
<accession>A0ABQ9JWN2</accession>
<dbReference type="Pfam" id="PF00415">
    <property type="entry name" value="RCC1"/>
    <property type="match status" value="1"/>
</dbReference>
<dbReference type="PANTHER" id="PTHR46849:SF1">
    <property type="entry name" value="RCC1 DOMAIN-CONTAINING PROTEIN 1"/>
    <property type="match status" value="1"/>
</dbReference>
<proteinExistence type="predicted"/>
<dbReference type="PROSITE" id="PS50012">
    <property type="entry name" value="RCC1_3"/>
    <property type="match status" value="1"/>
</dbReference>
<dbReference type="Gene3D" id="2.130.10.30">
    <property type="entry name" value="Regulator of chromosome condensation 1/beta-lactamase-inhibitor protein II"/>
    <property type="match status" value="1"/>
</dbReference>
<dbReference type="InterPro" id="IPR000408">
    <property type="entry name" value="Reg_chr_condens"/>
</dbReference>
<comment type="caution">
    <text evidence="2">The sequence shown here is derived from an EMBL/GenBank/DDBJ whole genome shotgun (WGS) entry which is preliminary data.</text>
</comment>
<protein>
    <recommendedName>
        <fullName evidence="4">RCC1 domain-containing protein 1</fullName>
    </recommendedName>
</protein>
<evidence type="ECO:0000256" key="1">
    <source>
        <dbReference type="PROSITE-ProRule" id="PRU00235"/>
    </source>
</evidence>
<name>A0ABQ9JWN2_9CUCU</name>
<evidence type="ECO:0008006" key="4">
    <source>
        <dbReference type="Google" id="ProtNLM"/>
    </source>
</evidence>
<dbReference type="InterPro" id="IPR009091">
    <property type="entry name" value="RCC1/BLIP-II"/>
</dbReference>
<evidence type="ECO:0000313" key="2">
    <source>
        <dbReference type="EMBL" id="KAJ8982720.1"/>
    </source>
</evidence>
<dbReference type="EMBL" id="JAPWTJ010000110">
    <property type="protein sequence ID" value="KAJ8982720.1"/>
    <property type="molecule type" value="Genomic_DNA"/>
</dbReference>
<dbReference type="PANTHER" id="PTHR46849">
    <property type="entry name" value="RCC1 DOMAIN-CONTAINING PROTEIN 1"/>
    <property type="match status" value="1"/>
</dbReference>